<feature type="domain" description="N-acetyltransferase" evidence="1">
    <location>
        <begin position="2"/>
        <end position="189"/>
    </location>
</feature>
<name>A0ABV1ZN41_9ACTN</name>
<keyword evidence="3" id="KW-1185">Reference proteome</keyword>
<dbReference type="SUPFAM" id="SSF55729">
    <property type="entry name" value="Acyl-CoA N-acyltransferases (Nat)"/>
    <property type="match status" value="1"/>
</dbReference>
<gene>
    <name evidence="2" type="ORF">ABUK86_02215</name>
</gene>
<dbReference type="CDD" id="cd04301">
    <property type="entry name" value="NAT_SF"/>
    <property type="match status" value="1"/>
</dbReference>
<dbReference type="PANTHER" id="PTHR42791:SF1">
    <property type="entry name" value="N-ACETYLTRANSFERASE DOMAIN-CONTAINING PROTEIN"/>
    <property type="match status" value="1"/>
</dbReference>
<reference evidence="2 3" key="1">
    <citation type="submission" date="2024-06" db="EMBL/GenBank/DDBJ databases">
        <authorList>
            <person name="Bataeva Y.V."/>
            <person name="Grigorian L.N."/>
            <person name="Solomentsev V.I."/>
        </authorList>
    </citation>
    <scope>NUCLEOTIDE SEQUENCE [LARGE SCALE GENOMIC DNA]</scope>
    <source>
        <strain evidence="3">SCPM-O-B-12605 (RCAM04882)</strain>
    </source>
</reference>
<evidence type="ECO:0000313" key="3">
    <source>
        <dbReference type="Proteomes" id="UP001432401"/>
    </source>
</evidence>
<dbReference type="InterPro" id="IPR000182">
    <property type="entry name" value="GNAT_dom"/>
</dbReference>
<organism evidence="2 3">
    <name type="scientific">Nocardiopsis tropica</name>
    <dbReference type="NCBI Taxonomy" id="109330"/>
    <lineage>
        <taxon>Bacteria</taxon>
        <taxon>Bacillati</taxon>
        <taxon>Actinomycetota</taxon>
        <taxon>Actinomycetes</taxon>
        <taxon>Streptosporangiales</taxon>
        <taxon>Nocardiopsidaceae</taxon>
        <taxon>Nocardiopsis</taxon>
    </lineage>
</organism>
<evidence type="ECO:0000313" key="2">
    <source>
        <dbReference type="EMBL" id="MES0832577.1"/>
    </source>
</evidence>
<dbReference type="InterPro" id="IPR016181">
    <property type="entry name" value="Acyl_CoA_acyltransferase"/>
</dbReference>
<evidence type="ECO:0000259" key="1">
    <source>
        <dbReference type="PROSITE" id="PS51186"/>
    </source>
</evidence>
<proteinExistence type="predicted"/>
<dbReference type="RefSeq" id="WP_344176751.1">
    <property type="nucleotide sequence ID" value="NZ_JBEQNA010000008.1"/>
</dbReference>
<dbReference type="Pfam" id="PF13508">
    <property type="entry name" value="Acetyltransf_7"/>
    <property type="match status" value="1"/>
</dbReference>
<dbReference type="Proteomes" id="UP001432401">
    <property type="component" value="Unassembled WGS sequence"/>
</dbReference>
<dbReference type="Gene3D" id="3.40.630.30">
    <property type="match status" value="1"/>
</dbReference>
<dbReference type="EMBL" id="JBEQNB010000001">
    <property type="protein sequence ID" value="MES0832577.1"/>
    <property type="molecule type" value="Genomic_DNA"/>
</dbReference>
<protein>
    <submittedName>
        <fullName evidence="2">GNAT family N-acetyltransferase</fullName>
    </submittedName>
</protein>
<sequence length="192" mass="20669">MIEIRELPPSDEERAAAVIAEAMDSDPVMAWMIPDAEERRALLPALMREFVATALATDRVLVDGTGSALALWSHRSGPARSPGEEGLRALPAAYAPHVPRIALLGRTMEDRHPTVPHLYLSTICVLPRARGRGLGSALLGHRLDGAGLPAYLEASTERSAALYARHGFAPLGDPVTLPDGPTVHPMWREPNP</sequence>
<dbReference type="PROSITE" id="PS51186">
    <property type="entry name" value="GNAT"/>
    <property type="match status" value="1"/>
</dbReference>
<dbReference type="PANTHER" id="PTHR42791">
    <property type="entry name" value="GNAT FAMILY ACETYLTRANSFERASE"/>
    <property type="match status" value="1"/>
</dbReference>
<dbReference type="InterPro" id="IPR052523">
    <property type="entry name" value="Trichothecene_AcTrans"/>
</dbReference>
<accession>A0ABV1ZN41</accession>
<comment type="caution">
    <text evidence="2">The sequence shown here is derived from an EMBL/GenBank/DDBJ whole genome shotgun (WGS) entry which is preliminary data.</text>
</comment>